<dbReference type="AlphaFoldDB" id="A0A0C3JIR3"/>
<dbReference type="Proteomes" id="UP000054217">
    <property type="component" value="Unassembled WGS sequence"/>
</dbReference>
<feature type="compositionally biased region" description="Polar residues" evidence="1">
    <location>
        <begin position="348"/>
        <end position="359"/>
    </location>
</feature>
<feature type="region of interest" description="Disordered" evidence="1">
    <location>
        <begin position="275"/>
        <end position="381"/>
    </location>
</feature>
<gene>
    <name evidence="2" type="ORF">M404DRAFT_303786</name>
</gene>
<evidence type="ECO:0000313" key="2">
    <source>
        <dbReference type="EMBL" id="KIO09003.1"/>
    </source>
</evidence>
<proteinExistence type="predicted"/>
<evidence type="ECO:0000313" key="3">
    <source>
        <dbReference type="Proteomes" id="UP000054217"/>
    </source>
</evidence>
<reference evidence="2 3" key="1">
    <citation type="submission" date="2014-04" db="EMBL/GenBank/DDBJ databases">
        <authorList>
            <consortium name="DOE Joint Genome Institute"/>
            <person name="Kuo A."/>
            <person name="Kohler A."/>
            <person name="Costa M.D."/>
            <person name="Nagy L.G."/>
            <person name="Floudas D."/>
            <person name="Copeland A."/>
            <person name="Barry K.W."/>
            <person name="Cichocki N."/>
            <person name="Veneault-Fourrey C."/>
            <person name="LaButti K."/>
            <person name="Lindquist E.A."/>
            <person name="Lipzen A."/>
            <person name="Lundell T."/>
            <person name="Morin E."/>
            <person name="Murat C."/>
            <person name="Sun H."/>
            <person name="Tunlid A."/>
            <person name="Henrissat B."/>
            <person name="Grigoriev I.V."/>
            <person name="Hibbett D.S."/>
            <person name="Martin F."/>
            <person name="Nordberg H.P."/>
            <person name="Cantor M.N."/>
            <person name="Hua S.X."/>
        </authorList>
    </citation>
    <scope>NUCLEOTIDE SEQUENCE [LARGE SCALE GENOMIC DNA]</scope>
    <source>
        <strain evidence="2 3">Marx 270</strain>
    </source>
</reference>
<feature type="region of interest" description="Disordered" evidence="1">
    <location>
        <begin position="398"/>
        <end position="459"/>
    </location>
</feature>
<dbReference type="EMBL" id="KN831955">
    <property type="protein sequence ID" value="KIO09003.1"/>
    <property type="molecule type" value="Genomic_DNA"/>
</dbReference>
<feature type="compositionally biased region" description="Polar residues" evidence="1">
    <location>
        <begin position="275"/>
        <end position="299"/>
    </location>
</feature>
<dbReference type="OrthoDB" id="2801388at2759"/>
<dbReference type="STRING" id="870435.A0A0C3JIR3"/>
<name>A0A0C3JIR3_PISTI</name>
<dbReference type="HOGENOM" id="CLU_050409_0_0_1"/>
<organism evidence="2 3">
    <name type="scientific">Pisolithus tinctorius Marx 270</name>
    <dbReference type="NCBI Taxonomy" id="870435"/>
    <lineage>
        <taxon>Eukaryota</taxon>
        <taxon>Fungi</taxon>
        <taxon>Dikarya</taxon>
        <taxon>Basidiomycota</taxon>
        <taxon>Agaricomycotina</taxon>
        <taxon>Agaricomycetes</taxon>
        <taxon>Agaricomycetidae</taxon>
        <taxon>Boletales</taxon>
        <taxon>Sclerodermatineae</taxon>
        <taxon>Pisolithaceae</taxon>
        <taxon>Pisolithus</taxon>
    </lineage>
</organism>
<dbReference type="InParanoid" id="A0A0C3JIR3"/>
<sequence>MFGLKIPCRGSPEAPSFSGRPEDLRSYFDDIINFCDRFGLSDGLACIKFTLKYAPVELVDLWSHLAESSDGNWDSFTSEVVQLYPELEESCRNQFFRLKSALASSDAISVSSLGEYFRSFCHFSLSLEKQKESTSHLPVVFFYGFPPKFRCELLEFLDSPDQELTVSSLMIAAKWILALSNGLWKSSKVDSSRAQPSRASDSRSPRHSYSFCFFCRLSGHIRAGCHSFKSYLALGKCLLVDGRVVLPTGLEIPREVAGRTLRDRLDNWSLLTSQLEARRGSSPTRSLPPTAAPSQSMFDTPSCVPARTSIMSTRSLPTLQPEPAVPDPPAIPSRHSSAERSRSSPHAQPQSRWPHTQGESPSRRRSRSRSQTRTGSYIHSKDDFIPVRSYARSLIQHHTRRRSYSHSTNSSLPLSSSSSLLSLHSRSHSRSRKVYSHIRSKPKWSRSRSRTPQRSRRAR</sequence>
<keyword evidence="3" id="KW-1185">Reference proteome</keyword>
<feature type="compositionally biased region" description="Low complexity" evidence="1">
    <location>
        <begin position="405"/>
        <end position="424"/>
    </location>
</feature>
<reference evidence="3" key="2">
    <citation type="submission" date="2015-01" db="EMBL/GenBank/DDBJ databases">
        <title>Evolutionary Origins and Diversification of the Mycorrhizal Mutualists.</title>
        <authorList>
            <consortium name="DOE Joint Genome Institute"/>
            <consortium name="Mycorrhizal Genomics Consortium"/>
            <person name="Kohler A."/>
            <person name="Kuo A."/>
            <person name="Nagy L.G."/>
            <person name="Floudas D."/>
            <person name="Copeland A."/>
            <person name="Barry K.W."/>
            <person name="Cichocki N."/>
            <person name="Veneault-Fourrey C."/>
            <person name="LaButti K."/>
            <person name="Lindquist E.A."/>
            <person name="Lipzen A."/>
            <person name="Lundell T."/>
            <person name="Morin E."/>
            <person name="Murat C."/>
            <person name="Riley R."/>
            <person name="Ohm R."/>
            <person name="Sun H."/>
            <person name="Tunlid A."/>
            <person name="Henrissat B."/>
            <person name="Grigoriev I.V."/>
            <person name="Hibbett D.S."/>
            <person name="Martin F."/>
        </authorList>
    </citation>
    <scope>NUCLEOTIDE SEQUENCE [LARGE SCALE GENOMIC DNA]</scope>
    <source>
        <strain evidence="3">Marx 270</strain>
    </source>
</reference>
<evidence type="ECO:0000256" key="1">
    <source>
        <dbReference type="SAM" id="MobiDB-lite"/>
    </source>
</evidence>
<feature type="compositionally biased region" description="Polar residues" evidence="1">
    <location>
        <begin position="309"/>
        <end position="318"/>
    </location>
</feature>
<feature type="compositionally biased region" description="Basic residues" evidence="1">
    <location>
        <begin position="425"/>
        <end position="459"/>
    </location>
</feature>
<accession>A0A0C3JIR3</accession>
<protein>
    <submittedName>
        <fullName evidence="2">Uncharacterized protein</fullName>
    </submittedName>
</protein>